<gene>
    <name evidence="1" type="ORF">QO034_04200</name>
</gene>
<name>A0ABT7FB29_9RHOB</name>
<accession>A0ABT7FB29</accession>
<proteinExistence type="predicted"/>
<dbReference type="EMBL" id="JASNJE010000003">
    <property type="protein sequence ID" value="MDK3072304.1"/>
    <property type="molecule type" value="Genomic_DNA"/>
</dbReference>
<protein>
    <submittedName>
        <fullName evidence="1">Uncharacterized protein</fullName>
    </submittedName>
</protein>
<dbReference type="PROSITE" id="PS51257">
    <property type="entry name" value="PROKAR_LIPOPROTEIN"/>
    <property type="match status" value="1"/>
</dbReference>
<keyword evidence="2" id="KW-1185">Reference proteome</keyword>
<dbReference type="RefSeq" id="WP_284484245.1">
    <property type="nucleotide sequence ID" value="NZ_JASNJE010000003.1"/>
</dbReference>
<sequence length="104" mass="11144">MKPLSLTVALVLAGCAAPGPFSQTETKVVQVMGRNWTVTTVPRQPNAFVAQRDNNNLQPFGKPVALLTPQAVRALETATGCKVVQGRLWQDVSARFHADMACPG</sequence>
<evidence type="ECO:0000313" key="2">
    <source>
        <dbReference type="Proteomes" id="UP001227126"/>
    </source>
</evidence>
<dbReference type="Proteomes" id="UP001227126">
    <property type="component" value="Unassembled WGS sequence"/>
</dbReference>
<organism evidence="1 2">
    <name type="scientific">Sedimentitalea xiamensis</name>
    <dbReference type="NCBI Taxonomy" id="3050037"/>
    <lineage>
        <taxon>Bacteria</taxon>
        <taxon>Pseudomonadati</taxon>
        <taxon>Pseudomonadota</taxon>
        <taxon>Alphaproteobacteria</taxon>
        <taxon>Rhodobacterales</taxon>
        <taxon>Paracoccaceae</taxon>
        <taxon>Sedimentitalea</taxon>
    </lineage>
</organism>
<evidence type="ECO:0000313" key="1">
    <source>
        <dbReference type="EMBL" id="MDK3072304.1"/>
    </source>
</evidence>
<reference evidence="1 2" key="1">
    <citation type="submission" date="2023-05" db="EMBL/GenBank/DDBJ databases">
        <title>Sedimentitalea sp. nov. JM2-8.</title>
        <authorList>
            <person name="Huang J."/>
        </authorList>
    </citation>
    <scope>NUCLEOTIDE SEQUENCE [LARGE SCALE GENOMIC DNA]</scope>
    <source>
        <strain evidence="1 2">JM2-8</strain>
    </source>
</reference>
<comment type="caution">
    <text evidence="1">The sequence shown here is derived from an EMBL/GenBank/DDBJ whole genome shotgun (WGS) entry which is preliminary data.</text>
</comment>